<evidence type="ECO:0000313" key="17">
    <source>
        <dbReference type="Proteomes" id="UP000805418"/>
    </source>
</evidence>
<keyword evidence="5 13" id="KW-0479">Metal-binding</keyword>
<keyword evidence="7 13" id="KW-0862">Zinc</keyword>
<keyword evidence="10" id="KW-0472">Membrane</keyword>
<evidence type="ECO:0000313" key="16">
    <source>
        <dbReference type="Ensembl" id="ENSCAFP00845037824.1"/>
    </source>
</evidence>
<proteinExistence type="predicted"/>
<evidence type="ECO:0000256" key="10">
    <source>
        <dbReference type="ARBA" id="ARBA00023136"/>
    </source>
</evidence>
<evidence type="ECO:0000259" key="15">
    <source>
        <dbReference type="PROSITE" id="PS50023"/>
    </source>
</evidence>
<feature type="compositionally biased region" description="Low complexity" evidence="14">
    <location>
        <begin position="110"/>
        <end position="122"/>
    </location>
</feature>
<reference evidence="16" key="1">
    <citation type="submission" date="2020-03" db="EMBL/GenBank/DDBJ databases">
        <title>Long-read based genome assembly of a Labrador retriever dog.</title>
        <authorList>
            <person name="Eory L."/>
            <person name="Zhang W."/>
            <person name="Schoenebeck J."/>
        </authorList>
    </citation>
    <scope>NUCLEOTIDE SEQUENCE [LARGE SCALE GENOMIC DNA]</scope>
    <source>
        <strain evidence="16">Labrador retriever</strain>
    </source>
</reference>
<reference evidence="16" key="2">
    <citation type="submission" date="2025-08" db="UniProtKB">
        <authorList>
            <consortium name="Ensembl"/>
        </authorList>
    </citation>
    <scope>IDENTIFICATION</scope>
    <source>
        <strain evidence="16">Boxer</strain>
    </source>
</reference>
<evidence type="ECO:0000256" key="1">
    <source>
        <dbReference type="ARBA" id="ARBA00004370"/>
    </source>
</evidence>
<evidence type="ECO:0000256" key="2">
    <source>
        <dbReference type="ARBA" id="ARBA00004496"/>
    </source>
</evidence>
<comment type="function">
    <text evidence="11">May function in the assembly or regulation of proteins in the cornified envelope. The LIM domain may be involved in homotypic or heterotypic associations and may function to localize sciellin to the cornified envelope.</text>
</comment>
<dbReference type="PANTHER" id="PTHR15468:SF7">
    <property type="entry name" value="SCIELLIN"/>
    <property type="match status" value="1"/>
</dbReference>
<dbReference type="GeneTree" id="ENSGT00530000063872"/>
<evidence type="ECO:0000256" key="3">
    <source>
        <dbReference type="ARBA" id="ARBA00022490"/>
    </source>
</evidence>
<feature type="compositionally biased region" description="Basic and acidic residues" evidence="14">
    <location>
        <begin position="194"/>
        <end position="207"/>
    </location>
</feature>
<evidence type="ECO:0000256" key="4">
    <source>
        <dbReference type="ARBA" id="ARBA00022553"/>
    </source>
</evidence>
<keyword evidence="8" id="KW-0007">Acetylation</keyword>
<dbReference type="OrthoDB" id="9908139at2759"/>
<feature type="compositionally biased region" description="Basic and acidic residues" evidence="14">
    <location>
        <begin position="48"/>
        <end position="58"/>
    </location>
</feature>
<evidence type="ECO:0000256" key="9">
    <source>
        <dbReference type="ARBA" id="ARBA00023038"/>
    </source>
</evidence>
<reference evidence="16" key="3">
    <citation type="submission" date="2025-09" db="UniProtKB">
        <authorList>
            <consortium name="Ensembl"/>
        </authorList>
    </citation>
    <scope>IDENTIFICATION</scope>
    <source>
        <strain evidence="16">Boxer</strain>
    </source>
</reference>
<dbReference type="GO" id="GO:0016020">
    <property type="term" value="C:membrane"/>
    <property type="evidence" value="ECO:0007669"/>
    <property type="project" value="UniProtKB-SubCell"/>
</dbReference>
<feature type="domain" description="LIM zinc-binding" evidence="15">
    <location>
        <begin position="560"/>
        <end position="626"/>
    </location>
</feature>
<dbReference type="AlphaFoldDB" id="A0A8I3SAS0"/>
<gene>
    <name evidence="16" type="primary">SCEL</name>
</gene>
<dbReference type="Gene3D" id="2.10.110.10">
    <property type="entry name" value="Cysteine Rich Protein"/>
    <property type="match status" value="1"/>
</dbReference>
<organism evidence="16 17">
    <name type="scientific">Canis lupus familiaris</name>
    <name type="common">Dog</name>
    <name type="synonym">Canis familiaris</name>
    <dbReference type="NCBI Taxonomy" id="9615"/>
    <lineage>
        <taxon>Eukaryota</taxon>
        <taxon>Metazoa</taxon>
        <taxon>Chordata</taxon>
        <taxon>Craniata</taxon>
        <taxon>Vertebrata</taxon>
        <taxon>Euteleostomi</taxon>
        <taxon>Mammalia</taxon>
        <taxon>Eutheria</taxon>
        <taxon>Laurasiatheria</taxon>
        <taxon>Carnivora</taxon>
        <taxon>Caniformia</taxon>
        <taxon>Canidae</taxon>
        <taxon>Canis</taxon>
    </lineage>
</organism>
<dbReference type="CDD" id="cd08368">
    <property type="entry name" value="LIM"/>
    <property type="match status" value="1"/>
</dbReference>
<evidence type="ECO:0000256" key="7">
    <source>
        <dbReference type="ARBA" id="ARBA00022833"/>
    </source>
</evidence>
<feature type="compositionally biased region" description="Pro residues" evidence="14">
    <location>
        <begin position="164"/>
        <end position="173"/>
    </location>
</feature>
<sequence>MSNFTSRKMSPTGNGMKSTSQGTTLRQQGFHEVNKRRTFLQDNSWIKKRPEEEKDENYGRVVLNRHNSHDALDRKANERDEPKATISRYRSDDTLDRISDRNDATKTYKTNTLDNRLTNRNTSTFRSPEAAKTQPGSLFSANSTSIPAPTSATTPVKKKREPTVHPPIPPKPSSPVSSPNQLRRENRQICPTKPDVHTETNRSTEKSIRTQDLENIVKVATSLQKTNKGEELDNLIKMKKSLNRNQGLDGLFRANPRAEQTEKRAKSLENLIFMNTRTDKDGKGNQGLGGLTKINQRTDKNEKGSQDLETIIKVNARRDKTRRGGEDLDNLIRANPKGSENATLGQSLDNLIQVTPEGNRSNTGSKDLDNLIKVVPQTGKSVQGGQSLDSLIQVAPETNRTNQSRKEGLDELINISPKAVKNMAGNQDLDKLIRVNPETLTSNQRNQDLDNLIKVKPAVTRSSQSEGLDNLIKVKSSALQDTERDQDLKNVIEINSNVPKNKNESFNAETRHAGPKDTFVYTRTYVENSKSLKDGYQENISGKYIQTVYSTSDRSVIERDMCTYCRKPLGTETKMILDELQICCHSTCFKCEICKRPLENLQAGDSIWIYRQTIHCEPCYSKVMAKWIQ</sequence>
<evidence type="ECO:0000256" key="11">
    <source>
        <dbReference type="ARBA" id="ARBA00055583"/>
    </source>
</evidence>
<accession>A0A8I3SAS0</accession>
<protein>
    <recommendedName>
        <fullName evidence="12">Sciellin</fullName>
    </recommendedName>
</protein>
<dbReference type="GO" id="GO:0046872">
    <property type="term" value="F:metal ion binding"/>
    <property type="evidence" value="ECO:0007669"/>
    <property type="project" value="UniProtKB-KW"/>
</dbReference>
<keyword evidence="6" id="KW-0677">Repeat</keyword>
<evidence type="ECO:0000256" key="8">
    <source>
        <dbReference type="ARBA" id="ARBA00022990"/>
    </source>
</evidence>
<dbReference type="GO" id="GO:0005737">
    <property type="term" value="C:cytoplasm"/>
    <property type="evidence" value="ECO:0007669"/>
    <property type="project" value="UniProtKB-SubCell"/>
</dbReference>
<keyword evidence="9 13" id="KW-0440">LIM domain</keyword>
<dbReference type="PANTHER" id="PTHR15468">
    <property type="entry name" value="ZNF185"/>
    <property type="match status" value="1"/>
</dbReference>
<dbReference type="PROSITE" id="PS00478">
    <property type="entry name" value="LIM_DOMAIN_1"/>
    <property type="match status" value="1"/>
</dbReference>
<dbReference type="Ensembl" id="ENSCAFT00845048222.1">
    <property type="protein sequence ID" value="ENSCAFP00845037824.1"/>
    <property type="gene ID" value="ENSCAFG00845026895.1"/>
</dbReference>
<evidence type="ECO:0000256" key="5">
    <source>
        <dbReference type="ARBA" id="ARBA00022723"/>
    </source>
</evidence>
<dbReference type="InterPro" id="IPR052621">
    <property type="entry name" value="Cell_Prolif/Cornif_Regul"/>
</dbReference>
<keyword evidence="4" id="KW-0597">Phosphoprotein</keyword>
<dbReference type="Proteomes" id="UP000805418">
    <property type="component" value="Chromosome 22"/>
</dbReference>
<evidence type="ECO:0000256" key="14">
    <source>
        <dbReference type="SAM" id="MobiDB-lite"/>
    </source>
</evidence>
<feature type="compositionally biased region" description="Polar residues" evidence="14">
    <location>
        <begin position="338"/>
        <end position="347"/>
    </location>
</feature>
<dbReference type="InterPro" id="IPR001781">
    <property type="entry name" value="Znf_LIM"/>
</dbReference>
<comment type="subcellular location">
    <subcellularLocation>
        <location evidence="2">Cytoplasm</location>
    </subcellularLocation>
    <subcellularLocation>
        <location evidence="1">Membrane</location>
    </subcellularLocation>
</comment>
<evidence type="ECO:0000256" key="12">
    <source>
        <dbReference type="ARBA" id="ARBA00072437"/>
    </source>
</evidence>
<feature type="region of interest" description="Disordered" evidence="14">
    <location>
        <begin position="106"/>
        <end position="207"/>
    </location>
</feature>
<evidence type="ECO:0000256" key="6">
    <source>
        <dbReference type="ARBA" id="ARBA00022737"/>
    </source>
</evidence>
<feature type="compositionally biased region" description="Basic and acidic residues" evidence="14">
    <location>
        <begin position="67"/>
        <end position="92"/>
    </location>
</feature>
<dbReference type="FunFam" id="2.10.110.10:FF:000091">
    <property type="entry name" value="Sciellin"/>
    <property type="match status" value="1"/>
</dbReference>
<dbReference type="SMART" id="SM00132">
    <property type="entry name" value="LIM"/>
    <property type="match status" value="1"/>
</dbReference>
<dbReference type="PROSITE" id="PS50023">
    <property type="entry name" value="LIM_DOMAIN_2"/>
    <property type="match status" value="1"/>
</dbReference>
<keyword evidence="3" id="KW-0963">Cytoplasm</keyword>
<keyword evidence="17" id="KW-1185">Reference proteome</keyword>
<name>A0A8I3SAS0_CANLF</name>
<feature type="compositionally biased region" description="Low complexity" evidence="14">
    <location>
        <begin position="140"/>
        <end position="155"/>
    </location>
</feature>
<feature type="region of interest" description="Disordered" evidence="14">
    <location>
        <begin position="1"/>
        <end position="92"/>
    </location>
</feature>
<feature type="region of interest" description="Disordered" evidence="14">
    <location>
        <begin position="327"/>
        <end position="347"/>
    </location>
</feature>
<dbReference type="GO" id="GO:0008544">
    <property type="term" value="P:epidermis development"/>
    <property type="evidence" value="ECO:0007669"/>
    <property type="project" value="UniProtKB-ARBA"/>
</dbReference>
<evidence type="ECO:0000256" key="13">
    <source>
        <dbReference type="PROSITE-ProRule" id="PRU00125"/>
    </source>
</evidence>
<feature type="compositionally biased region" description="Polar residues" evidence="14">
    <location>
        <begin position="1"/>
        <end position="27"/>
    </location>
</feature>